<organism evidence="7 8">
    <name type="scientific">Proteobacteria bacterium 228</name>
    <dbReference type="NCBI Taxonomy" id="2083153"/>
    <lineage>
        <taxon>Bacteria</taxon>
        <taxon>Pseudomonadati</taxon>
        <taxon>Pseudomonadota</taxon>
    </lineage>
</organism>
<feature type="DNA-binding region" description="H-T-H motif" evidence="5">
    <location>
        <begin position="35"/>
        <end position="54"/>
    </location>
</feature>
<comment type="caution">
    <text evidence="7">The sequence shown here is derived from an EMBL/GenBank/DDBJ whole genome shotgun (WGS) entry which is preliminary data.</text>
</comment>
<dbReference type="SUPFAM" id="SSF46689">
    <property type="entry name" value="Homeodomain-like"/>
    <property type="match status" value="1"/>
</dbReference>
<dbReference type="Pfam" id="PF00440">
    <property type="entry name" value="TetR_N"/>
    <property type="match status" value="1"/>
</dbReference>
<name>A0A2S5KJT1_9PROT</name>
<keyword evidence="2" id="KW-0805">Transcription regulation</keyword>
<evidence type="ECO:0000256" key="4">
    <source>
        <dbReference type="ARBA" id="ARBA00023163"/>
    </source>
</evidence>
<dbReference type="OrthoDB" id="9798857at2"/>
<proteinExistence type="predicted"/>
<dbReference type="PANTHER" id="PTHR30055:SF175">
    <property type="entry name" value="HTH-TYPE TRANSCRIPTIONAL REPRESSOR KSTR2"/>
    <property type="match status" value="1"/>
</dbReference>
<feature type="domain" description="HTH tetR-type" evidence="6">
    <location>
        <begin position="12"/>
        <end position="72"/>
    </location>
</feature>
<evidence type="ECO:0000256" key="5">
    <source>
        <dbReference type="PROSITE-ProRule" id="PRU00335"/>
    </source>
</evidence>
<reference evidence="7 8" key="1">
    <citation type="submission" date="2018-02" db="EMBL/GenBank/DDBJ databases">
        <title>novel marine gammaproteobacteria from coastal saline agro ecosystem.</title>
        <authorList>
            <person name="Krishnan R."/>
            <person name="Ramesh Kumar N."/>
        </authorList>
    </citation>
    <scope>NUCLEOTIDE SEQUENCE [LARGE SCALE GENOMIC DNA]</scope>
    <source>
        <strain evidence="7 8">228</strain>
    </source>
</reference>
<dbReference type="Gene3D" id="1.10.10.60">
    <property type="entry name" value="Homeodomain-like"/>
    <property type="match status" value="1"/>
</dbReference>
<keyword evidence="4" id="KW-0804">Transcription</keyword>
<dbReference type="Proteomes" id="UP000238196">
    <property type="component" value="Unassembled WGS sequence"/>
</dbReference>
<dbReference type="GO" id="GO:0000976">
    <property type="term" value="F:transcription cis-regulatory region binding"/>
    <property type="evidence" value="ECO:0007669"/>
    <property type="project" value="TreeGrafter"/>
</dbReference>
<dbReference type="InterPro" id="IPR009057">
    <property type="entry name" value="Homeodomain-like_sf"/>
</dbReference>
<evidence type="ECO:0000256" key="2">
    <source>
        <dbReference type="ARBA" id="ARBA00023015"/>
    </source>
</evidence>
<accession>A0A2S5KJT1</accession>
<dbReference type="InterPro" id="IPR001647">
    <property type="entry name" value="HTH_TetR"/>
</dbReference>
<dbReference type="Gene3D" id="1.10.357.10">
    <property type="entry name" value="Tetracycline Repressor, domain 2"/>
    <property type="match status" value="1"/>
</dbReference>
<keyword evidence="1" id="KW-0678">Repressor</keyword>
<protein>
    <recommendedName>
        <fullName evidence="6">HTH tetR-type domain-containing protein</fullName>
    </recommendedName>
</protein>
<dbReference type="PRINTS" id="PR00455">
    <property type="entry name" value="HTHTETR"/>
</dbReference>
<dbReference type="SUPFAM" id="SSF48498">
    <property type="entry name" value="Tetracyclin repressor-like, C-terminal domain"/>
    <property type="match status" value="1"/>
</dbReference>
<evidence type="ECO:0000313" key="8">
    <source>
        <dbReference type="Proteomes" id="UP000238196"/>
    </source>
</evidence>
<dbReference type="PANTHER" id="PTHR30055">
    <property type="entry name" value="HTH-TYPE TRANSCRIPTIONAL REGULATOR RUTR"/>
    <property type="match status" value="1"/>
</dbReference>
<dbReference type="AlphaFoldDB" id="A0A2S5KJT1"/>
<dbReference type="GO" id="GO:0003700">
    <property type="term" value="F:DNA-binding transcription factor activity"/>
    <property type="evidence" value="ECO:0007669"/>
    <property type="project" value="TreeGrafter"/>
</dbReference>
<evidence type="ECO:0000256" key="3">
    <source>
        <dbReference type="ARBA" id="ARBA00023125"/>
    </source>
</evidence>
<evidence type="ECO:0000313" key="7">
    <source>
        <dbReference type="EMBL" id="PPC75094.1"/>
    </source>
</evidence>
<gene>
    <name evidence="7" type="ORF">C4K68_22275</name>
</gene>
<dbReference type="InterPro" id="IPR050109">
    <property type="entry name" value="HTH-type_TetR-like_transc_reg"/>
</dbReference>
<dbReference type="InterPro" id="IPR036271">
    <property type="entry name" value="Tet_transcr_reg_TetR-rel_C_sf"/>
</dbReference>
<evidence type="ECO:0000259" key="6">
    <source>
        <dbReference type="PROSITE" id="PS50977"/>
    </source>
</evidence>
<evidence type="ECO:0000256" key="1">
    <source>
        <dbReference type="ARBA" id="ARBA00022491"/>
    </source>
</evidence>
<sequence>MTAPSLKQRQFQEREGAIICAALKLFDQDQWQQVTVADIASEAQIAKGTVYKHFASKEELCGRIMLDFHQGLLETFEQALPNANTLSLIRDMIRRAFDHYLAHPAAARVSYACRCNSFIQRLPDPLRVRGEELDSAFFGFFADVLLQGMRSGQIPQRPVEQLILPIHAIFDGAMGKIWRNEYQEIPDSDVSLEQFLDIITNFVIASIVAPIADDDLPGTTGHKDITQCEKSRLVSATH</sequence>
<keyword evidence="3 5" id="KW-0238">DNA-binding</keyword>
<dbReference type="PROSITE" id="PS50977">
    <property type="entry name" value="HTH_TETR_2"/>
    <property type="match status" value="1"/>
</dbReference>
<dbReference type="EMBL" id="PRLP01000109">
    <property type="protein sequence ID" value="PPC75094.1"/>
    <property type="molecule type" value="Genomic_DNA"/>
</dbReference>